<dbReference type="Pfam" id="PF13656">
    <property type="entry name" value="RNA_pol_L_2"/>
    <property type="match status" value="1"/>
</dbReference>
<feature type="region of interest" description="Disordered" evidence="6">
    <location>
        <begin position="54"/>
        <end position="77"/>
    </location>
</feature>
<evidence type="ECO:0000256" key="6">
    <source>
        <dbReference type="SAM" id="MobiDB-lite"/>
    </source>
</evidence>
<dbReference type="GO" id="GO:0046983">
    <property type="term" value="F:protein dimerization activity"/>
    <property type="evidence" value="ECO:0007669"/>
    <property type="project" value="InterPro"/>
</dbReference>
<evidence type="ECO:0000313" key="8">
    <source>
        <dbReference type="EMBL" id="SEK78419.1"/>
    </source>
</evidence>
<dbReference type="InterPro" id="IPR009025">
    <property type="entry name" value="RBP11-like_dimer"/>
</dbReference>
<feature type="domain" description="DNA-directed RNA polymerase RBP11-like dimerisation" evidence="7">
    <location>
        <begin position="13"/>
        <end position="86"/>
    </location>
</feature>
<dbReference type="CDD" id="cd06927">
    <property type="entry name" value="RNAP_L"/>
    <property type="match status" value="1"/>
</dbReference>
<keyword evidence="2 5" id="KW-0963">Cytoplasm</keyword>
<gene>
    <name evidence="5" type="primary">rpo11</name>
    <name evidence="5" type="synonym">rpoL</name>
    <name evidence="8" type="ORF">SAMN05216439_1461</name>
</gene>
<organism evidence="8 9">
    <name type="scientific">Methanobrevibacter gottschalkii</name>
    <dbReference type="NCBI Taxonomy" id="190974"/>
    <lineage>
        <taxon>Archaea</taxon>
        <taxon>Methanobacteriati</taxon>
        <taxon>Methanobacteriota</taxon>
        <taxon>Methanomada group</taxon>
        <taxon>Methanobacteria</taxon>
        <taxon>Methanobacteriales</taxon>
        <taxon>Methanobacteriaceae</taxon>
        <taxon>Methanobrevibacter</taxon>
    </lineage>
</organism>
<comment type="function">
    <text evidence="5">DNA-dependent RNA polymerase (RNAP) catalyzes the transcription of DNA into RNA using the four ribonucleoside triphosphates as substrates.</text>
</comment>
<keyword evidence="5" id="KW-0808">Transferase</keyword>
<dbReference type="InterPro" id="IPR036603">
    <property type="entry name" value="RBP11-like"/>
</dbReference>
<keyword evidence="1 5" id="KW-0240">DNA-directed RNA polymerase</keyword>
<dbReference type="GO" id="GO:0000428">
    <property type="term" value="C:DNA-directed RNA polymerase complex"/>
    <property type="evidence" value="ECO:0007669"/>
    <property type="project" value="UniProtKB-KW"/>
</dbReference>
<dbReference type="PANTHER" id="PTHR13946:SF28">
    <property type="entry name" value="DNA-DIRECTED RNA POLYMERASES I AND III SUBUNIT RPAC2"/>
    <property type="match status" value="1"/>
</dbReference>
<dbReference type="RefSeq" id="WP_069574937.1">
    <property type="nucleotide sequence ID" value="NZ_FOAK01000005.1"/>
</dbReference>
<dbReference type="EC" id="2.7.7.6" evidence="5"/>
<dbReference type="GO" id="GO:0005737">
    <property type="term" value="C:cytoplasm"/>
    <property type="evidence" value="ECO:0007669"/>
    <property type="project" value="UniProtKB-SubCell"/>
</dbReference>
<comment type="subunit">
    <text evidence="5">Part of the RNA polymerase complex.</text>
</comment>
<dbReference type="PANTHER" id="PTHR13946">
    <property type="entry name" value="DNA-DIRECTED RNA POLYMERASE I,II,III"/>
    <property type="match status" value="1"/>
</dbReference>
<protein>
    <recommendedName>
        <fullName evidence="5">DNA-directed RNA polymerase subunit Rpo11</fullName>
        <ecNumber evidence="5">2.7.7.6</ecNumber>
    </recommendedName>
    <alternativeName>
        <fullName evidence="5">DNA-directed RNA polymerase subunit L</fullName>
    </alternativeName>
</protein>
<comment type="catalytic activity">
    <reaction evidence="5">
        <text>RNA(n) + a ribonucleoside 5'-triphosphate = RNA(n+1) + diphosphate</text>
        <dbReference type="Rhea" id="RHEA:21248"/>
        <dbReference type="Rhea" id="RHEA-COMP:14527"/>
        <dbReference type="Rhea" id="RHEA-COMP:17342"/>
        <dbReference type="ChEBI" id="CHEBI:33019"/>
        <dbReference type="ChEBI" id="CHEBI:61557"/>
        <dbReference type="ChEBI" id="CHEBI:140395"/>
        <dbReference type="EC" id="2.7.7.6"/>
    </reaction>
</comment>
<dbReference type="HAMAP" id="MF_00261">
    <property type="entry name" value="RNApol_arch_Rpo11"/>
    <property type="match status" value="1"/>
</dbReference>
<reference evidence="8 9" key="1">
    <citation type="submission" date="2016-10" db="EMBL/GenBank/DDBJ databases">
        <authorList>
            <person name="de Groot N.N."/>
        </authorList>
    </citation>
    <scope>NUCLEOTIDE SEQUENCE [LARGE SCALE GENOMIC DNA]</scope>
    <source>
        <strain evidence="8 9">DSM 11978</strain>
    </source>
</reference>
<name>A0A1H7JV06_9EURY</name>
<keyword evidence="5" id="KW-0548">Nucleotidyltransferase</keyword>
<dbReference type="GO" id="GO:0006351">
    <property type="term" value="P:DNA-templated transcription"/>
    <property type="evidence" value="ECO:0007669"/>
    <property type="project" value="UniProtKB-UniRule"/>
</dbReference>
<dbReference type="SUPFAM" id="SSF55257">
    <property type="entry name" value="RBP11-like subunits of RNA polymerase"/>
    <property type="match status" value="1"/>
</dbReference>
<dbReference type="NCBIfam" id="NF002240">
    <property type="entry name" value="PRK01146.2-4"/>
    <property type="match status" value="1"/>
</dbReference>
<comment type="subcellular location">
    <subcellularLocation>
        <location evidence="5">Cytoplasm</location>
    </subcellularLocation>
</comment>
<evidence type="ECO:0000313" key="9">
    <source>
        <dbReference type="Proteomes" id="UP000199506"/>
    </source>
</evidence>
<dbReference type="AlphaFoldDB" id="A0A1H7JV06"/>
<dbReference type="GO" id="GO:0003899">
    <property type="term" value="F:DNA-directed RNA polymerase activity"/>
    <property type="evidence" value="ECO:0007669"/>
    <property type="project" value="UniProtKB-UniRule"/>
</dbReference>
<sequence length="93" mass="10796">MENFEIIEDKTLELTFIVKDESHGVCNALRHILMQNPDVEYAVYNIDHPLTGKPEMTIKTKRGKRPRNALQKAAEQLQKESDEFKKLIDEALE</sequence>
<dbReference type="Proteomes" id="UP000199506">
    <property type="component" value="Unassembled WGS sequence"/>
</dbReference>
<dbReference type="STRING" id="190974.SAMN05216439_1461"/>
<evidence type="ECO:0000256" key="3">
    <source>
        <dbReference type="ARBA" id="ARBA00023163"/>
    </source>
</evidence>
<dbReference type="EMBL" id="FOAK01000005">
    <property type="protein sequence ID" value="SEK78419.1"/>
    <property type="molecule type" value="Genomic_DNA"/>
</dbReference>
<dbReference type="Gene3D" id="3.30.1360.10">
    <property type="entry name" value="RNA polymerase, RBP11-like subunit"/>
    <property type="match status" value="1"/>
</dbReference>
<evidence type="ECO:0000256" key="1">
    <source>
        <dbReference type="ARBA" id="ARBA00022478"/>
    </source>
</evidence>
<accession>A0A1H7JV06</accession>
<evidence type="ECO:0000256" key="5">
    <source>
        <dbReference type="HAMAP-Rule" id="MF_00261"/>
    </source>
</evidence>
<evidence type="ECO:0000256" key="4">
    <source>
        <dbReference type="ARBA" id="ARBA00025751"/>
    </source>
</evidence>
<proteinExistence type="inferred from homology"/>
<dbReference type="OrthoDB" id="24205at2157"/>
<dbReference type="InterPro" id="IPR022905">
    <property type="entry name" value="Rpo11-like"/>
</dbReference>
<evidence type="ECO:0000259" key="7">
    <source>
        <dbReference type="Pfam" id="PF13656"/>
    </source>
</evidence>
<keyword evidence="3 5" id="KW-0804">Transcription</keyword>
<evidence type="ECO:0000256" key="2">
    <source>
        <dbReference type="ARBA" id="ARBA00022490"/>
    </source>
</evidence>
<comment type="similarity">
    <text evidence="4 5">Belongs to the archaeal Rpo11/eukaryotic RPB11/RPC19 RNA polymerase subunit family.</text>
</comment>